<feature type="transmembrane region" description="Helical" evidence="1">
    <location>
        <begin position="92"/>
        <end position="114"/>
    </location>
</feature>
<dbReference type="Proteomes" id="UP001200470">
    <property type="component" value="Unassembled WGS sequence"/>
</dbReference>
<evidence type="ECO:0008006" key="4">
    <source>
        <dbReference type="Google" id="ProtNLM"/>
    </source>
</evidence>
<evidence type="ECO:0000313" key="3">
    <source>
        <dbReference type="Proteomes" id="UP001200470"/>
    </source>
</evidence>
<proteinExistence type="predicted"/>
<feature type="transmembrane region" description="Helical" evidence="1">
    <location>
        <begin position="148"/>
        <end position="166"/>
    </location>
</feature>
<keyword evidence="3" id="KW-1185">Reference proteome</keyword>
<comment type="caution">
    <text evidence="2">The sequence shown here is derived from an EMBL/GenBank/DDBJ whole genome shotgun (WGS) entry which is preliminary data.</text>
</comment>
<evidence type="ECO:0000256" key="1">
    <source>
        <dbReference type="SAM" id="Phobius"/>
    </source>
</evidence>
<dbReference type="InterPro" id="IPR036388">
    <property type="entry name" value="WH-like_DNA-bd_sf"/>
</dbReference>
<keyword evidence="1" id="KW-0472">Membrane</keyword>
<dbReference type="InterPro" id="IPR016032">
    <property type="entry name" value="Sig_transdc_resp-reg_C-effctor"/>
</dbReference>
<keyword evidence="1" id="KW-1133">Transmembrane helix</keyword>
<dbReference type="EMBL" id="JADYTN010000007">
    <property type="protein sequence ID" value="MCF2563371.1"/>
    <property type="molecule type" value="Genomic_DNA"/>
</dbReference>
<gene>
    <name evidence="2" type="ORF">I6E12_04500</name>
</gene>
<sequence length="350" mass="40615">MYSNDDMSFRADFEPFVQMAKKFFHREKNYLDTQRQLITCWYTFLLSIGLVANLMELTGPTSEFFKYSNGTLLALTWIWFVGYALQWFRVNTVVRLMTLTTLVVMTTNAIYGAIVPDMQHMHVVILIHMIVLLGNITFSLATYQTMFSLINIGVSILAYVLCALFTNDPMMIQSLAIVVLTLLYTGVLGVHISSNAERLQKENTMMKHDEAELLHILRLNKKQVKSYIRLARAEYTEDQTRLLLAQFDETTQRHIIANVTRFIRAEASVSQRIEKAFPELTPSERRIVQLILRDRKLSDLCSLLNKTESNINTQRANIRRKLGLQPKDNLKDKLEERMRGYVDIQDIMVR</sequence>
<name>A0ABS9CEE3_9BACT</name>
<keyword evidence="1" id="KW-0812">Transmembrane</keyword>
<reference evidence="2 3" key="1">
    <citation type="submission" date="2020-12" db="EMBL/GenBank/DDBJ databases">
        <title>Whole genome sequences of gut porcine anaerobes.</title>
        <authorList>
            <person name="Kubasova T."/>
            <person name="Jahodarova E."/>
            <person name="Rychlik I."/>
        </authorList>
    </citation>
    <scope>NUCLEOTIDE SEQUENCE [LARGE SCALE GENOMIC DNA]</scope>
    <source>
        <strain evidence="2 3">An925</strain>
    </source>
</reference>
<feature type="transmembrane region" description="Helical" evidence="1">
    <location>
        <begin position="120"/>
        <end position="141"/>
    </location>
</feature>
<protein>
    <recommendedName>
        <fullName evidence="4">HTH luxR-type domain-containing protein</fullName>
    </recommendedName>
</protein>
<dbReference type="SUPFAM" id="SSF46894">
    <property type="entry name" value="C-terminal effector domain of the bipartite response regulators"/>
    <property type="match status" value="1"/>
</dbReference>
<dbReference type="Gene3D" id="1.10.10.10">
    <property type="entry name" value="Winged helix-like DNA-binding domain superfamily/Winged helix DNA-binding domain"/>
    <property type="match status" value="1"/>
</dbReference>
<accession>A0ABS9CEE3</accession>
<organism evidence="2 3">
    <name type="scientific">Xylanibacter brevis</name>
    <dbReference type="NCBI Taxonomy" id="83231"/>
    <lineage>
        <taxon>Bacteria</taxon>
        <taxon>Pseudomonadati</taxon>
        <taxon>Bacteroidota</taxon>
        <taxon>Bacteroidia</taxon>
        <taxon>Bacteroidales</taxon>
        <taxon>Prevotellaceae</taxon>
        <taxon>Xylanibacter</taxon>
    </lineage>
</organism>
<feature type="transmembrane region" description="Helical" evidence="1">
    <location>
        <begin position="67"/>
        <end position="85"/>
    </location>
</feature>
<dbReference type="RefSeq" id="WP_301637768.1">
    <property type="nucleotide sequence ID" value="NZ_JADYTN010000007.1"/>
</dbReference>
<evidence type="ECO:0000313" key="2">
    <source>
        <dbReference type="EMBL" id="MCF2563371.1"/>
    </source>
</evidence>
<feature type="transmembrane region" description="Helical" evidence="1">
    <location>
        <begin position="36"/>
        <end position="55"/>
    </location>
</feature>
<feature type="transmembrane region" description="Helical" evidence="1">
    <location>
        <begin position="172"/>
        <end position="192"/>
    </location>
</feature>